<keyword evidence="2" id="KW-1185">Reference proteome</keyword>
<protein>
    <submittedName>
        <fullName evidence="1">Uncharacterized protein</fullName>
    </submittedName>
</protein>
<dbReference type="EMBL" id="BAAAQD010000001">
    <property type="protein sequence ID" value="GAA1500747.1"/>
    <property type="molecule type" value="Genomic_DNA"/>
</dbReference>
<evidence type="ECO:0000313" key="1">
    <source>
        <dbReference type="EMBL" id="GAA1500747.1"/>
    </source>
</evidence>
<name>A0ABN1ZLB8_9ACTN</name>
<evidence type="ECO:0000313" key="2">
    <source>
        <dbReference type="Proteomes" id="UP001501470"/>
    </source>
</evidence>
<comment type="caution">
    <text evidence="1">The sequence shown here is derived from an EMBL/GenBank/DDBJ whole genome shotgun (WGS) entry which is preliminary data.</text>
</comment>
<reference evidence="1 2" key="1">
    <citation type="journal article" date="2019" name="Int. J. Syst. Evol. Microbiol.">
        <title>The Global Catalogue of Microorganisms (GCM) 10K type strain sequencing project: providing services to taxonomists for standard genome sequencing and annotation.</title>
        <authorList>
            <consortium name="The Broad Institute Genomics Platform"/>
            <consortium name="The Broad Institute Genome Sequencing Center for Infectious Disease"/>
            <person name="Wu L."/>
            <person name="Ma J."/>
        </authorList>
    </citation>
    <scope>NUCLEOTIDE SEQUENCE [LARGE SCALE GENOMIC DNA]</scope>
    <source>
        <strain evidence="1 2">JCM 15933</strain>
    </source>
</reference>
<sequence length="77" mass="8864">MLWADDRVMVLRALPGAHLHEERDRGLTVPFTVNLGLLLSREIRMHRALEPGPVRHQRLATLDRHAAARRERLRAAT</sequence>
<gene>
    <name evidence="1" type="ORF">GCM10009827_007440</name>
</gene>
<proteinExistence type="predicted"/>
<organism evidence="1 2">
    <name type="scientific">Dactylosporangium maewongense</name>
    <dbReference type="NCBI Taxonomy" id="634393"/>
    <lineage>
        <taxon>Bacteria</taxon>
        <taxon>Bacillati</taxon>
        <taxon>Actinomycetota</taxon>
        <taxon>Actinomycetes</taxon>
        <taxon>Micromonosporales</taxon>
        <taxon>Micromonosporaceae</taxon>
        <taxon>Dactylosporangium</taxon>
    </lineage>
</organism>
<dbReference type="Proteomes" id="UP001501470">
    <property type="component" value="Unassembled WGS sequence"/>
</dbReference>
<accession>A0ABN1ZLB8</accession>
<dbReference type="RefSeq" id="WP_344499464.1">
    <property type="nucleotide sequence ID" value="NZ_BAAAQD010000001.1"/>
</dbReference>